<dbReference type="GO" id="GO:0016757">
    <property type="term" value="F:glycosyltransferase activity"/>
    <property type="evidence" value="ECO:0007669"/>
    <property type="project" value="UniProtKB-KW"/>
</dbReference>
<dbReference type="PANTHER" id="PTHR48090">
    <property type="entry name" value="UNDECAPRENYL-PHOSPHATE 4-DEOXY-4-FORMAMIDO-L-ARABINOSE TRANSFERASE-RELATED"/>
    <property type="match status" value="1"/>
</dbReference>
<organism evidence="7 8">
    <name type="scientific">Candidatus Shapirobacteria bacterium CG09_land_8_20_14_0_10_38_17</name>
    <dbReference type="NCBI Taxonomy" id="1974884"/>
    <lineage>
        <taxon>Bacteria</taxon>
        <taxon>Candidatus Shapironibacteriota</taxon>
    </lineage>
</organism>
<evidence type="ECO:0000256" key="4">
    <source>
        <dbReference type="ARBA" id="ARBA00022679"/>
    </source>
</evidence>
<keyword evidence="5" id="KW-0460">Magnesium</keyword>
<evidence type="ECO:0000256" key="5">
    <source>
        <dbReference type="ARBA" id="ARBA00022842"/>
    </source>
</evidence>
<comment type="caution">
    <text evidence="7">The sequence shown here is derived from an EMBL/GenBank/DDBJ whole genome shotgun (WGS) entry which is preliminary data.</text>
</comment>
<reference evidence="8" key="1">
    <citation type="submission" date="2017-09" db="EMBL/GenBank/DDBJ databases">
        <title>Depth-based differentiation of microbial function through sediment-hosted aquifers and enrichment of novel symbionts in the deep terrestrial subsurface.</title>
        <authorList>
            <person name="Probst A.J."/>
            <person name="Ladd B."/>
            <person name="Jarett J.K."/>
            <person name="Geller-Mcgrath D.E."/>
            <person name="Sieber C.M.K."/>
            <person name="Emerson J.B."/>
            <person name="Anantharaman K."/>
            <person name="Thomas B.C."/>
            <person name="Malmstrom R."/>
            <person name="Stieglmeier M."/>
            <person name="Klingl A."/>
            <person name="Woyke T."/>
            <person name="Ryan C.M."/>
            <person name="Banfield J.F."/>
        </authorList>
    </citation>
    <scope>NUCLEOTIDE SEQUENCE [LARGE SCALE GENOMIC DNA]</scope>
</reference>
<comment type="cofactor">
    <cofactor evidence="1">
        <name>Mg(2+)</name>
        <dbReference type="ChEBI" id="CHEBI:18420"/>
    </cofactor>
</comment>
<dbReference type="Proteomes" id="UP000231282">
    <property type="component" value="Unassembled WGS sequence"/>
</dbReference>
<evidence type="ECO:0000256" key="1">
    <source>
        <dbReference type="ARBA" id="ARBA00001946"/>
    </source>
</evidence>
<evidence type="ECO:0000256" key="2">
    <source>
        <dbReference type="ARBA" id="ARBA00006739"/>
    </source>
</evidence>
<sequence length="262" mass="30640">MKNKIHTGSRPRFSLSWNKPISCIIPTYNEEKTIVGVIKTCLRVPQIKEIIIVNDGSQDKTLKKLQPLKNKIKIINFPQNHGKGYAVAQGIKAAHYNYLIFLDADLINFQPHYLLSLFQPVLENQVDMTIAAPVSFYNPYYHSWPLSGQRCLKKSFLINSIKEIEKTGYGLETFLNEKMKGKKIAVIPWFSSKPLHLTKINKQKDWVKAYVKETFQVFRQTIINKQSSYRKKIEMKFIRSLASYFKVNYQRLKDYLLEDLEE</sequence>
<evidence type="ECO:0000313" key="8">
    <source>
        <dbReference type="Proteomes" id="UP000231282"/>
    </source>
</evidence>
<dbReference type="InterPro" id="IPR001173">
    <property type="entry name" value="Glyco_trans_2-like"/>
</dbReference>
<name>A0A2H0WTN3_9BACT</name>
<keyword evidence="4" id="KW-0808">Transferase</keyword>
<dbReference type="InterPro" id="IPR050256">
    <property type="entry name" value="Glycosyltransferase_2"/>
</dbReference>
<dbReference type="AlphaFoldDB" id="A0A2H0WTN3"/>
<proteinExistence type="inferred from homology"/>
<feature type="domain" description="Glycosyltransferase 2-like" evidence="6">
    <location>
        <begin position="22"/>
        <end position="149"/>
    </location>
</feature>
<comment type="similarity">
    <text evidence="2">Belongs to the glycosyltransferase 2 family.</text>
</comment>
<dbReference type="Pfam" id="PF00535">
    <property type="entry name" value="Glycos_transf_2"/>
    <property type="match status" value="1"/>
</dbReference>
<dbReference type="Gene3D" id="3.90.550.10">
    <property type="entry name" value="Spore Coat Polysaccharide Biosynthesis Protein SpsA, Chain A"/>
    <property type="match status" value="1"/>
</dbReference>
<evidence type="ECO:0000256" key="3">
    <source>
        <dbReference type="ARBA" id="ARBA00022676"/>
    </source>
</evidence>
<dbReference type="CDD" id="cd04179">
    <property type="entry name" value="DPM_DPG-synthase_like"/>
    <property type="match status" value="1"/>
</dbReference>
<dbReference type="SUPFAM" id="SSF53448">
    <property type="entry name" value="Nucleotide-diphospho-sugar transferases"/>
    <property type="match status" value="1"/>
</dbReference>
<gene>
    <name evidence="7" type="ORF">COT63_00675</name>
</gene>
<dbReference type="PANTHER" id="PTHR48090:SF10">
    <property type="entry name" value="GLUCOSYL-3-PHOSPHOGLYCERATE SYNTHASE"/>
    <property type="match status" value="1"/>
</dbReference>
<protein>
    <recommendedName>
        <fullName evidence="6">Glycosyltransferase 2-like domain-containing protein</fullName>
    </recommendedName>
</protein>
<evidence type="ECO:0000313" key="7">
    <source>
        <dbReference type="EMBL" id="PIS15308.1"/>
    </source>
</evidence>
<dbReference type="InterPro" id="IPR029044">
    <property type="entry name" value="Nucleotide-diphossugar_trans"/>
</dbReference>
<keyword evidence="3" id="KW-0328">Glycosyltransferase</keyword>
<accession>A0A2H0WTN3</accession>
<dbReference type="EMBL" id="PEZH01000011">
    <property type="protein sequence ID" value="PIS15308.1"/>
    <property type="molecule type" value="Genomic_DNA"/>
</dbReference>
<evidence type="ECO:0000259" key="6">
    <source>
        <dbReference type="Pfam" id="PF00535"/>
    </source>
</evidence>